<feature type="region of interest" description="Disordered" evidence="3">
    <location>
        <begin position="1"/>
        <end position="38"/>
    </location>
</feature>
<dbReference type="InterPro" id="IPR023772">
    <property type="entry name" value="DNA-bd_HTH_TetR-type_CS"/>
</dbReference>
<keyword evidence="6" id="KW-1185">Reference proteome</keyword>
<proteinExistence type="predicted"/>
<dbReference type="Proteomes" id="UP000281738">
    <property type="component" value="Unassembled WGS sequence"/>
</dbReference>
<evidence type="ECO:0000313" key="5">
    <source>
        <dbReference type="EMBL" id="ROR91973.1"/>
    </source>
</evidence>
<name>A0A3N2CWX2_9ACTN</name>
<keyword evidence="1 2" id="KW-0238">DNA-binding</keyword>
<evidence type="ECO:0000256" key="1">
    <source>
        <dbReference type="ARBA" id="ARBA00023125"/>
    </source>
</evidence>
<dbReference type="EMBL" id="RKHO01000001">
    <property type="protein sequence ID" value="ROR91973.1"/>
    <property type="molecule type" value="Genomic_DNA"/>
</dbReference>
<dbReference type="SUPFAM" id="SSF48498">
    <property type="entry name" value="Tetracyclin repressor-like, C-terminal domain"/>
    <property type="match status" value="1"/>
</dbReference>
<dbReference type="AlphaFoldDB" id="A0A3N2CWX2"/>
<dbReference type="PRINTS" id="PR00455">
    <property type="entry name" value="HTHTETR"/>
</dbReference>
<dbReference type="PANTHER" id="PTHR30055:SF226">
    <property type="entry name" value="HTH-TYPE TRANSCRIPTIONAL REGULATOR PKSA"/>
    <property type="match status" value="1"/>
</dbReference>
<feature type="domain" description="HTH tetR-type" evidence="4">
    <location>
        <begin position="42"/>
        <end position="101"/>
    </location>
</feature>
<evidence type="ECO:0000256" key="3">
    <source>
        <dbReference type="SAM" id="MobiDB-lite"/>
    </source>
</evidence>
<feature type="DNA-binding region" description="H-T-H motif" evidence="2">
    <location>
        <begin position="64"/>
        <end position="83"/>
    </location>
</feature>
<dbReference type="Pfam" id="PF19344">
    <property type="entry name" value="TetR_C_32"/>
    <property type="match status" value="1"/>
</dbReference>
<dbReference type="Pfam" id="PF00440">
    <property type="entry name" value="TetR_N"/>
    <property type="match status" value="1"/>
</dbReference>
<protein>
    <submittedName>
        <fullName evidence="5">TetR family transcriptional regulator</fullName>
    </submittedName>
</protein>
<dbReference type="PANTHER" id="PTHR30055">
    <property type="entry name" value="HTH-TYPE TRANSCRIPTIONAL REGULATOR RUTR"/>
    <property type="match status" value="1"/>
</dbReference>
<sequence>MTRRVKDVTDTAKRVGTGVRDGVKDLVSPEDGRASRWDEHREARRAELVEAAVAAIDEHGPGASIAQVSASAGVSRPVLYRYFADKDDLYRAVGAWGAQQVIDGLLPVLLTDAPIRERVEQGCEVYLRLIAAHPHVFFLLVEHPTTDDPLADGKEMVAATIARTLGDVLRDLGLDAAGAEPWAHGLVGLGLSTGEWWLRRRTMSRAAVSRYLSSFVWHAFEGIASEHGVVVDRQGKLRLVAE</sequence>
<organism evidence="5 6">
    <name type="scientific">Nocardioides aurantiacus</name>
    <dbReference type="NCBI Taxonomy" id="86796"/>
    <lineage>
        <taxon>Bacteria</taxon>
        <taxon>Bacillati</taxon>
        <taxon>Actinomycetota</taxon>
        <taxon>Actinomycetes</taxon>
        <taxon>Propionibacteriales</taxon>
        <taxon>Nocardioidaceae</taxon>
        <taxon>Nocardioides</taxon>
    </lineage>
</organism>
<dbReference type="GO" id="GO:0000976">
    <property type="term" value="F:transcription cis-regulatory region binding"/>
    <property type="evidence" value="ECO:0007669"/>
    <property type="project" value="TreeGrafter"/>
</dbReference>
<feature type="compositionally biased region" description="Basic and acidic residues" evidence="3">
    <location>
        <begin position="1"/>
        <end position="13"/>
    </location>
</feature>
<dbReference type="InterPro" id="IPR036271">
    <property type="entry name" value="Tet_transcr_reg_TetR-rel_C_sf"/>
</dbReference>
<dbReference type="InterPro" id="IPR001647">
    <property type="entry name" value="HTH_TetR"/>
</dbReference>
<accession>A0A3N2CWX2</accession>
<dbReference type="PROSITE" id="PS01081">
    <property type="entry name" value="HTH_TETR_1"/>
    <property type="match status" value="1"/>
</dbReference>
<dbReference type="GO" id="GO:0003700">
    <property type="term" value="F:DNA-binding transcription factor activity"/>
    <property type="evidence" value="ECO:0007669"/>
    <property type="project" value="TreeGrafter"/>
</dbReference>
<evidence type="ECO:0000256" key="2">
    <source>
        <dbReference type="PROSITE-ProRule" id="PRU00335"/>
    </source>
</evidence>
<evidence type="ECO:0000313" key="6">
    <source>
        <dbReference type="Proteomes" id="UP000281738"/>
    </source>
</evidence>
<dbReference type="Gene3D" id="1.10.357.10">
    <property type="entry name" value="Tetracycline Repressor, domain 2"/>
    <property type="match status" value="1"/>
</dbReference>
<dbReference type="SUPFAM" id="SSF46689">
    <property type="entry name" value="Homeodomain-like"/>
    <property type="match status" value="1"/>
</dbReference>
<reference evidence="5 6" key="1">
    <citation type="submission" date="2018-11" db="EMBL/GenBank/DDBJ databases">
        <title>Sequencing the genomes of 1000 actinobacteria strains.</title>
        <authorList>
            <person name="Klenk H.-P."/>
        </authorList>
    </citation>
    <scope>NUCLEOTIDE SEQUENCE [LARGE SCALE GENOMIC DNA]</scope>
    <source>
        <strain evidence="5 6">DSM 12652</strain>
    </source>
</reference>
<dbReference type="InterPro" id="IPR045823">
    <property type="entry name" value="TetR_C_32"/>
</dbReference>
<dbReference type="PROSITE" id="PS50977">
    <property type="entry name" value="HTH_TETR_2"/>
    <property type="match status" value="1"/>
</dbReference>
<dbReference type="InterPro" id="IPR009057">
    <property type="entry name" value="Homeodomain-like_sf"/>
</dbReference>
<evidence type="ECO:0000259" key="4">
    <source>
        <dbReference type="PROSITE" id="PS50977"/>
    </source>
</evidence>
<dbReference type="OrthoDB" id="70491at2"/>
<comment type="caution">
    <text evidence="5">The sequence shown here is derived from an EMBL/GenBank/DDBJ whole genome shotgun (WGS) entry which is preliminary data.</text>
</comment>
<dbReference type="InterPro" id="IPR050109">
    <property type="entry name" value="HTH-type_TetR-like_transc_reg"/>
</dbReference>
<gene>
    <name evidence="5" type="ORF">EDD33_2854</name>
</gene>
<dbReference type="RefSeq" id="WP_123391591.1">
    <property type="nucleotide sequence ID" value="NZ_RKHO01000001.1"/>
</dbReference>